<feature type="region of interest" description="Disordered" evidence="1">
    <location>
        <begin position="1"/>
        <end position="44"/>
    </location>
</feature>
<feature type="region of interest" description="Disordered" evidence="1">
    <location>
        <begin position="89"/>
        <end position="134"/>
    </location>
</feature>
<evidence type="ECO:0000313" key="2">
    <source>
        <dbReference type="EMBL" id="KAF2609996.1"/>
    </source>
</evidence>
<sequence>MSSVDRRQVSSVDRRQVSSVDRSRVSSVDRRRVNSVNRSTSGTCPAVLEATRKLNRHSHQILQVWSVQSAKNRASHLSTTTPICRSFRSTTVDPDTSPIDRYSLTTVERRHSSSIDRHRPSDIDRYSIPDIDRH</sequence>
<reference evidence="2" key="1">
    <citation type="submission" date="2019-12" db="EMBL/GenBank/DDBJ databases">
        <title>Genome sequencing and annotation of Brassica cretica.</title>
        <authorList>
            <person name="Studholme D.J."/>
            <person name="Sarris P.F."/>
        </authorList>
    </citation>
    <scope>NUCLEOTIDE SEQUENCE</scope>
    <source>
        <strain evidence="2">PFS-102/07</strain>
        <tissue evidence="2">Leaf</tissue>
    </source>
</reference>
<accession>A0A8S9LXN1</accession>
<name>A0A8S9LXN1_BRACR</name>
<dbReference type="EMBL" id="QGKY02000089">
    <property type="protein sequence ID" value="KAF2609996.1"/>
    <property type="molecule type" value="Genomic_DNA"/>
</dbReference>
<feature type="compositionally biased region" description="Basic and acidic residues" evidence="1">
    <location>
        <begin position="107"/>
        <end position="134"/>
    </location>
</feature>
<comment type="caution">
    <text evidence="2">The sequence shown here is derived from an EMBL/GenBank/DDBJ whole genome shotgun (WGS) entry which is preliminary data.</text>
</comment>
<feature type="compositionally biased region" description="Basic and acidic residues" evidence="1">
    <location>
        <begin position="1"/>
        <end position="32"/>
    </location>
</feature>
<protein>
    <submittedName>
        <fullName evidence="2">Uncharacterized protein</fullName>
    </submittedName>
</protein>
<proteinExistence type="predicted"/>
<gene>
    <name evidence="2" type="ORF">F2Q70_00011488</name>
</gene>
<organism evidence="2">
    <name type="scientific">Brassica cretica</name>
    <name type="common">Mustard</name>
    <dbReference type="NCBI Taxonomy" id="69181"/>
    <lineage>
        <taxon>Eukaryota</taxon>
        <taxon>Viridiplantae</taxon>
        <taxon>Streptophyta</taxon>
        <taxon>Embryophyta</taxon>
        <taxon>Tracheophyta</taxon>
        <taxon>Spermatophyta</taxon>
        <taxon>Magnoliopsida</taxon>
        <taxon>eudicotyledons</taxon>
        <taxon>Gunneridae</taxon>
        <taxon>Pentapetalae</taxon>
        <taxon>rosids</taxon>
        <taxon>malvids</taxon>
        <taxon>Brassicales</taxon>
        <taxon>Brassicaceae</taxon>
        <taxon>Brassiceae</taxon>
        <taxon>Brassica</taxon>
    </lineage>
</organism>
<dbReference type="AlphaFoldDB" id="A0A8S9LXN1"/>
<evidence type="ECO:0000256" key="1">
    <source>
        <dbReference type="SAM" id="MobiDB-lite"/>
    </source>
</evidence>